<dbReference type="EMBL" id="VVYV01000063">
    <property type="protein sequence ID" value="KAA5412703.1"/>
    <property type="molecule type" value="Genomic_DNA"/>
</dbReference>
<protein>
    <submittedName>
        <fullName evidence="1">Uncharacterized protein</fullName>
    </submittedName>
</protein>
<dbReference type="AlphaFoldDB" id="A0A642PPB3"/>
<proteinExistence type="predicted"/>
<evidence type="ECO:0000313" key="1">
    <source>
        <dbReference type="EMBL" id="KAA5412703.1"/>
    </source>
</evidence>
<organism evidence="1 2">
    <name type="scientific">Bacteroides cellulosilyticus</name>
    <dbReference type="NCBI Taxonomy" id="246787"/>
    <lineage>
        <taxon>Bacteria</taxon>
        <taxon>Pseudomonadati</taxon>
        <taxon>Bacteroidota</taxon>
        <taxon>Bacteroidia</taxon>
        <taxon>Bacteroidales</taxon>
        <taxon>Bacteroidaceae</taxon>
        <taxon>Bacteroides</taxon>
    </lineage>
</organism>
<feature type="non-terminal residue" evidence="1">
    <location>
        <position position="436"/>
    </location>
</feature>
<accession>A0A642PPB3</accession>
<dbReference type="InterPro" id="IPR011050">
    <property type="entry name" value="Pectin_lyase_fold/virulence"/>
</dbReference>
<dbReference type="CDD" id="cd19958">
    <property type="entry name" value="pyocin_knob"/>
    <property type="match status" value="1"/>
</dbReference>
<comment type="caution">
    <text evidence="1">The sequence shown here is derived from an EMBL/GenBank/DDBJ whole genome shotgun (WGS) entry which is preliminary data.</text>
</comment>
<gene>
    <name evidence="1" type="ORF">F2Y81_24810</name>
</gene>
<evidence type="ECO:0000313" key="2">
    <source>
        <dbReference type="Proteomes" id="UP000448877"/>
    </source>
</evidence>
<name>A0A642PPB3_9BACE</name>
<dbReference type="SUPFAM" id="SSF51126">
    <property type="entry name" value="Pectin lyase-like"/>
    <property type="match status" value="1"/>
</dbReference>
<reference evidence="1 2" key="1">
    <citation type="journal article" date="2019" name="Nat. Med.">
        <title>A library of human gut bacterial isolates paired with longitudinal multiomics data enables mechanistic microbiome research.</title>
        <authorList>
            <person name="Poyet M."/>
            <person name="Groussin M."/>
            <person name="Gibbons S.M."/>
            <person name="Avila-Pacheco J."/>
            <person name="Jiang X."/>
            <person name="Kearney S.M."/>
            <person name="Perrotta A.R."/>
            <person name="Berdy B."/>
            <person name="Zhao S."/>
            <person name="Lieberman T.D."/>
            <person name="Swanson P.K."/>
            <person name="Smith M."/>
            <person name="Roesemann S."/>
            <person name="Alexander J.E."/>
            <person name="Rich S.A."/>
            <person name="Livny J."/>
            <person name="Vlamakis H."/>
            <person name="Clish C."/>
            <person name="Bullock K."/>
            <person name="Deik A."/>
            <person name="Scott J."/>
            <person name="Pierce K.A."/>
            <person name="Xavier R.J."/>
            <person name="Alm E.J."/>
        </authorList>
    </citation>
    <scope>NUCLEOTIDE SEQUENCE [LARGE SCALE GENOMIC DNA]</scope>
    <source>
        <strain evidence="1 2">BIOML-A6</strain>
    </source>
</reference>
<sequence length="436" mass="48885">MSTLIRKETNWGKNTAERVGRTLVGIVEQLVAMEPSAQFIDLGSIPEDEFDNITKPGYYLYAIQAGSGEIKGILVVSNDGDTRQIRYEYDSIYTRSYLDEGWTEWMDEFVYKLRKHIDNDTVYWDDSNQVIKAKGGVLETISIRISINPANVGQCTISATGDIINVVESDDKSSYYITATKTGTVTITIVPKDGYQVSKLNVDAVSQGAVSEYIFENLDTDHTMYVWMEEQLIQTDTDFLIRSDKPSVYYSGLGECIAAIKEDYPDKLTKDIMISCVKKATEVRGSQRNSTYGIWTSTLTDWNKDSLYTLTINGNGLYTINCKWLGGLLFENVDNVFIKGISMLNYCNFSGAASPEELAAIMVRSNDATGKVKNVALHNCKFNGYYTDSSGKQWHTWYCLRLKNVSNALIDSCNFDRASSVVVYMNGIDSAEINRS</sequence>
<dbReference type="Proteomes" id="UP000448877">
    <property type="component" value="Unassembled WGS sequence"/>
</dbReference>